<dbReference type="EMBL" id="BAABFN010000020">
    <property type="protein sequence ID" value="GAA4317580.1"/>
    <property type="molecule type" value="Genomic_DNA"/>
</dbReference>
<dbReference type="RefSeq" id="WP_344980745.1">
    <property type="nucleotide sequence ID" value="NZ_BAABFN010000020.1"/>
</dbReference>
<evidence type="ECO:0000313" key="4">
    <source>
        <dbReference type="Proteomes" id="UP001501207"/>
    </source>
</evidence>
<sequence length="341" mass="35962">MKPISIQNYEAWLLCFVDGELDEAGRQSVLAFLEAHPELRRELRLLEAARLEPAEESFGDKAVLYRHAAPASAAPVKVIFRRHFWIPAAAAAVAAVVVLSLLWYRQRYAPASGLAVRTAPAQQPVAPAAPLPARSAAGEHDSGSSQPPATPLPGSAAARKAVTAVARPETASAPQAASSEPASGRRAVPPEQQPASSVEKTVRTADKKTLPELKPETGSLPAAAPQQVPPLVAMRETPASPGPEQITDRPTRPPGQEQVAAAPSAEEAVAPAPTASGLQEDTRGLTARAQELTDAAPEKIATLKAKLDQRVADGFAGIQKDISRLKKKSIRIGNLEIAFNH</sequence>
<gene>
    <name evidence="3" type="ORF">GCM10023143_29740</name>
</gene>
<keyword evidence="2" id="KW-0812">Transmembrane</keyword>
<evidence type="ECO:0000313" key="3">
    <source>
        <dbReference type="EMBL" id="GAA4317580.1"/>
    </source>
</evidence>
<feature type="transmembrane region" description="Helical" evidence="2">
    <location>
        <begin position="84"/>
        <end position="104"/>
    </location>
</feature>
<reference evidence="4" key="1">
    <citation type="journal article" date="2019" name="Int. J. Syst. Evol. Microbiol.">
        <title>The Global Catalogue of Microorganisms (GCM) 10K type strain sequencing project: providing services to taxonomists for standard genome sequencing and annotation.</title>
        <authorList>
            <consortium name="The Broad Institute Genomics Platform"/>
            <consortium name="The Broad Institute Genome Sequencing Center for Infectious Disease"/>
            <person name="Wu L."/>
            <person name="Ma J."/>
        </authorList>
    </citation>
    <scope>NUCLEOTIDE SEQUENCE [LARGE SCALE GENOMIC DNA]</scope>
    <source>
        <strain evidence="4">JCM 17664</strain>
    </source>
</reference>
<evidence type="ECO:0000256" key="1">
    <source>
        <dbReference type="SAM" id="MobiDB-lite"/>
    </source>
</evidence>
<comment type="caution">
    <text evidence="3">The sequence shown here is derived from an EMBL/GenBank/DDBJ whole genome shotgun (WGS) entry which is preliminary data.</text>
</comment>
<keyword evidence="4" id="KW-1185">Reference proteome</keyword>
<feature type="compositionally biased region" description="Low complexity" evidence="1">
    <location>
        <begin position="156"/>
        <end position="182"/>
    </location>
</feature>
<feature type="compositionally biased region" description="Low complexity" evidence="1">
    <location>
        <begin position="220"/>
        <end position="233"/>
    </location>
</feature>
<feature type="compositionally biased region" description="Low complexity" evidence="1">
    <location>
        <begin position="259"/>
        <end position="276"/>
    </location>
</feature>
<dbReference type="Proteomes" id="UP001501207">
    <property type="component" value="Unassembled WGS sequence"/>
</dbReference>
<keyword evidence="2" id="KW-1133">Transmembrane helix</keyword>
<feature type="region of interest" description="Disordered" evidence="1">
    <location>
        <begin position="125"/>
        <end position="295"/>
    </location>
</feature>
<evidence type="ECO:0000256" key="2">
    <source>
        <dbReference type="SAM" id="Phobius"/>
    </source>
</evidence>
<feature type="compositionally biased region" description="Low complexity" evidence="1">
    <location>
        <begin position="125"/>
        <end position="136"/>
    </location>
</feature>
<protein>
    <submittedName>
        <fullName evidence="3">Uncharacterized protein</fullName>
    </submittedName>
</protein>
<proteinExistence type="predicted"/>
<name>A0ABP8G5A8_9BACT</name>
<keyword evidence="2" id="KW-0472">Membrane</keyword>
<feature type="compositionally biased region" description="Basic and acidic residues" evidence="1">
    <location>
        <begin position="200"/>
        <end position="215"/>
    </location>
</feature>
<organism evidence="3 4">
    <name type="scientific">Compostibacter hankyongensis</name>
    <dbReference type="NCBI Taxonomy" id="1007089"/>
    <lineage>
        <taxon>Bacteria</taxon>
        <taxon>Pseudomonadati</taxon>
        <taxon>Bacteroidota</taxon>
        <taxon>Chitinophagia</taxon>
        <taxon>Chitinophagales</taxon>
        <taxon>Chitinophagaceae</taxon>
        <taxon>Compostibacter</taxon>
    </lineage>
</organism>
<accession>A0ABP8G5A8</accession>